<accession>A0A9Q5I1S2</accession>
<dbReference type="EMBL" id="LNZH02000142">
    <property type="protein sequence ID" value="OCB90083.1"/>
    <property type="molecule type" value="Genomic_DNA"/>
</dbReference>
<name>A0A9Q5I1S2_SANBA</name>
<dbReference type="GO" id="GO:0005737">
    <property type="term" value="C:cytoplasm"/>
    <property type="evidence" value="ECO:0007669"/>
    <property type="project" value="TreeGrafter"/>
</dbReference>
<dbReference type="SUPFAM" id="SSF52374">
    <property type="entry name" value="Nucleotidylyl transferase"/>
    <property type="match status" value="1"/>
</dbReference>
<proteinExistence type="predicted"/>
<organism evidence="1 2">
    <name type="scientific">Sanghuangporus baumii</name>
    <name type="common">Phellinus baumii</name>
    <dbReference type="NCBI Taxonomy" id="108892"/>
    <lineage>
        <taxon>Eukaryota</taxon>
        <taxon>Fungi</taxon>
        <taxon>Dikarya</taxon>
        <taxon>Basidiomycota</taxon>
        <taxon>Agaricomycotina</taxon>
        <taxon>Agaricomycetes</taxon>
        <taxon>Hymenochaetales</taxon>
        <taxon>Hymenochaetaceae</taxon>
        <taxon>Sanghuangporus</taxon>
    </lineage>
</organism>
<protein>
    <submittedName>
        <fullName evidence="1">Nucleotidylyl transferase</fullName>
    </submittedName>
</protein>
<dbReference type="AlphaFoldDB" id="A0A9Q5I1S2"/>
<evidence type="ECO:0000313" key="2">
    <source>
        <dbReference type="Proteomes" id="UP000757232"/>
    </source>
</evidence>
<dbReference type="PANTHER" id="PTHR31285:SF0">
    <property type="entry name" value="NICOTINAMIDE MONONUCLEOTIDE ADENYLYLTRANSFERASE"/>
    <property type="match status" value="1"/>
</dbReference>
<dbReference type="GO" id="GO:0000309">
    <property type="term" value="F:nicotinamide-nucleotide adenylyltransferase activity"/>
    <property type="evidence" value="ECO:0007669"/>
    <property type="project" value="TreeGrafter"/>
</dbReference>
<dbReference type="PANTHER" id="PTHR31285">
    <property type="entry name" value="NICOTINAMIDE MONONUCLEOTIDE ADENYLYLTRANSFERASE"/>
    <property type="match status" value="1"/>
</dbReference>
<evidence type="ECO:0000313" key="1">
    <source>
        <dbReference type="EMBL" id="OCB90083.1"/>
    </source>
</evidence>
<gene>
    <name evidence="1" type="ORF">A7U60_g2748</name>
</gene>
<comment type="caution">
    <text evidence="1">The sequence shown here is derived from an EMBL/GenBank/DDBJ whole genome shotgun (WGS) entry which is preliminary data.</text>
</comment>
<dbReference type="GO" id="GO:0016887">
    <property type="term" value="F:ATP hydrolysis activity"/>
    <property type="evidence" value="ECO:0007669"/>
    <property type="project" value="TreeGrafter"/>
</dbReference>
<keyword evidence="2" id="KW-1185">Reference proteome</keyword>
<reference evidence="1" key="1">
    <citation type="submission" date="2016-06" db="EMBL/GenBank/DDBJ databases">
        <title>Draft Genome sequence of the fungus Inonotus baumii.</title>
        <authorList>
            <person name="Zhu H."/>
            <person name="Lin W."/>
        </authorList>
    </citation>
    <scope>NUCLEOTIDE SEQUENCE</scope>
    <source>
        <strain evidence="1">821</strain>
    </source>
</reference>
<sequence length="292" mass="32969">MINNLPDLRISVLDSSFNPPTLAHLALARSKPPDSTSPSERARHIDYDARLLLLSVRNADKGPPKPGEPTYKQRLEMMTLLAKELEDAPVEHESSPTRRSVAVAIVDEPTFVRKSAVLRQYLRDLVTNLDGPHSDGSESEVKDPKRKEIKLSFIMGFDTLERFLAPHYYNNSLIDMHDALRKFFASPPDGDGSEVVCAWRGQKQVNRLHPGQPLQVEKQVTEDQERLRETLSIAQPLISAGSVSFLPLTDYEMSLSSTEVRGKRMDGIQEWRTMIPSRVGDYIENQGLYMCK</sequence>
<dbReference type="Proteomes" id="UP000757232">
    <property type="component" value="Unassembled WGS sequence"/>
</dbReference>
<dbReference type="InterPro" id="IPR014729">
    <property type="entry name" value="Rossmann-like_a/b/a_fold"/>
</dbReference>
<keyword evidence="1" id="KW-0808">Transferase</keyword>
<dbReference type="OrthoDB" id="5591297at2759"/>
<dbReference type="Gene3D" id="3.40.50.620">
    <property type="entry name" value="HUPs"/>
    <property type="match status" value="1"/>
</dbReference>
<dbReference type="GO" id="GO:0005634">
    <property type="term" value="C:nucleus"/>
    <property type="evidence" value="ECO:0007669"/>
    <property type="project" value="TreeGrafter"/>
</dbReference>